<dbReference type="PROSITE" id="PS50181">
    <property type="entry name" value="FBOX"/>
    <property type="match status" value="1"/>
</dbReference>
<dbReference type="InterPro" id="IPR036047">
    <property type="entry name" value="F-box-like_dom_sf"/>
</dbReference>
<keyword evidence="2" id="KW-0808">Transferase</keyword>
<dbReference type="EMBL" id="NHZQ01000342">
    <property type="protein sequence ID" value="PSK41811.1"/>
    <property type="molecule type" value="Genomic_DNA"/>
</dbReference>
<name>A0A2P7Z0S6_9PEZI</name>
<dbReference type="GO" id="GO:0016740">
    <property type="term" value="F:transferase activity"/>
    <property type="evidence" value="ECO:0007669"/>
    <property type="project" value="UniProtKB-KW"/>
</dbReference>
<dbReference type="InterPro" id="IPR001810">
    <property type="entry name" value="F-box_dom"/>
</dbReference>
<dbReference type="SUPFAM" id="SSF81383">
    <property type="entry name" value="F-box domain"/>
    <property type="match status" value="1"/>
</dbReference>
<dbReference type="AlphaFoldDB" id="A0A2P7Z0S6"/>
<feature type="domain" description="F-box" evidence="1">
    <location>
        <begin position="2"/>
        <end position="49"/>
    </location>
</feature>
<gene>
    <name evidence="2" type="ORF">B9Z65_9197</name>
</gene>
<comment type="caution">
    <text evidence="2">The sequence shown here is derived from an EMBL/GenBank/DDBJ whole genome shotgun (WGS) entry which is preliminary data.</text>
</comment>
<dbReference type="OrthoDB" id="3871491at2759"/>
<dbReference type="Proteomes" id="UP000243723">
    <property type="component" value="Unassembled WGS sequence"/>
</dbReference>
<evidence type="ECO:0000313" key="3">
    <source>
        <dbReference type="Proteomes" id="UP000243723"/>
    </source>
</evidence>
<evidence type="ECO:0000259" key="1">
    <source>
        <dbReference type="PROSITE" id="PS50181"/>
    </source>
</evidence>
<proteinExistence type="predicted"/>
<reference evidence="2 3" key="1">
    <citation type="submission" date="2017-05" db="EMBL/GenBank/DDBJ databases">
        <title>Draft genome sequence of Elsinoe australis.</title>
        <authorList>
            <person name="Cheng Q."/>
        </authorList>
    </citation>
    <scope>NUCLEOTIDE SEQUENCE [LARGE SCALE GENOMIC DNA]</scope>
    <source>
        <strain evidence="2 3">NL1</strain>
    </source>
</reference>
<evidence type="ECO:0000313" key="2">
    <source>
        <dbReference type="EMBL" id="PSK41811.1"/>
    </source>
</evidence>
<sequence>MAIQLLDLPSEILAIIFRMLRGEGLNTTLTVSSTWKDIAEPVAYEFARLELLKRNRANEPWNMPAKSLELLQTHVQHLAILTPSYSVRDEVHPDDNFASRTMSDRYAWLCEALLPKLLRLKSFSIRRGPALPATSLHWIGLSPAGNDQYLRITMDKLLPVLRSLSALQYLDFLGLDVRPKDIDTSGAHPSKCCCGELSMLMKRVKTFYLRLPYICTNIFSAFQNDAVSGSTYLQDCVINTSMGLDDDLVIEHATGCSSSMGLNKTVNPAYLQTEAQEKVKLMPQIKRLRIVYHTYPLGNTQAYDAVKEKHFRVSEQNWTEVGKEIKDDQASDWELFDDVDVFESDDNT</sequence>
<organism evidence="2 3">
    <name type="scientific">Elsinoe australis</name>
    <dbReference type="NCBI Taxonomy" id="40998"/>
    <lineage>
        <taxon>Eukaryota</taxon>
        <taxon>Fungi</taxon>
        <taxon>Dikarya</taxon>
        <taxon>Ascomycota</taxon>
        <taxon>Pezizomycotina</taxon>
        <taxon>Dothideomycetes</taxon>
        <taxon>Dothideomycetidae</taxon>
        <taxon>Myriangiales</taxon>
        <taxon>Elsinoaceae</taxon>
        <taxon>Elsinoe</taxon>
    </lineage>
</organism>
<accession>A0A2P7Z0S6</accession>
<keyword evidence="3" id="KW-1185">Reference proteome</keyword>
<protein>
    <submittedName>
        <fullName evidence="2">Queuine tRNA-ribosyltransferase</fullName>
    </submittedName>
</protein>